<feature type="binding site" evidence="9">
    <location>
        <position position="91"/>
    </location>
    <ligand>
        <name>5-phospho-alpha-D-ribose 1-diphosphate</name>
        <dbReference type="ChEBI" id="CHEBI:58017"/>
    </ligand>
</feature>
<dbReference type="HAMAP" id="MF_00211">
    <property type="entry name" value="TrpD"/>
    <property type="match status" value="1"/>
</dbReference>
<dbReference type="GO" id="GO:0004048">
    <property type="term" value="F:anthranilate phosphoribosyltransferase activity"/>
    <property type="evidence" value="ECO:0007669"/>
    <property type="project" value="UniProtKB-UniRule"/>
</dbReference>
<dbReference type="FunFam" id="3.40.1030.10:FF:000002">
    <property type="entry name" value="Anthranilate phosphoribosyltransferase"/>
    <property type="match status" value="1"/>
</dbReference>
<feature type="binding site" evidence="9">
    <location>
        <position position="99"/>
    </location>
    <ligand>
        <name>5-phospho-alpha-D-ribose 1-diphosphate</name>
        <dbReference type="ChEBI" id="CHEBI:58017"/>
    </ligand>
</feature>
<feature type="binding site" evidence="9">
    <location>
        <position position="91"/>
    </location>
    <ligand>
        <name>anthranilate</name>
        <dbReference type="ChEBI" id="CHEBI:16567"/>
        <label>1</label>
    </ligand>
</feature>
<dbReference type="Pfam" id="PF02885">
    <property type="entry name" value="Glycos_trans_3N"/>
    <property type="match status" value="1"/>
</dbReference>
<evidence type="ECO:0000256" key="7">
    <source>
        <dbReference type="ARBA" id="ARBA00052328"/>
    </source>
</evidence>
<dbReference type="UniPathway" id="UPA00035">
    <property type="reaction ID" value="UER00041"/>
</dbReference>
<keyword evidence="6 9" id="KW-0057">Aromatic amino acid biosynthesis</keyword>
<feature type="binding site" evidence="9">
    <location>
        <position position="236"/>
    </location>
    <ligand>
        <name>Mg(2+)</name>
        <dbReference type="ChEBI" id="CHEBI:18420"/>
        <label>2</label>
    </ligand>
</feature>
<reference evidence="12" key="1">
    <citation type="submission" date="2020-02" db="EMBL/GenBank/DDBJ databases">
        <authorList>
            <person name="Meier V. D."/>
        </authorList>
    </citation>
    <scope>NUCLEOTIDE SEQUENCE</scope>
    <source>
        <strain evidence="12">AVDCRST_MAG19</strain>
    </source>
</reference>
<dbReference type="EMBL" id="CADCWL010000162">
    <property type="protein sequence ID" value="CAA9574038.1"/>
    <property type="molecule type" value="Genomic_DNA"/>
</dbReference>
<feature type="domain" description="Glycosyl transferase family 3" evidence="10">
    <location>
        <begin position="85"/>
        <end position="337"/>
    </location>
</feature>
<dbReference type="AlphaFoldDB" id="A0A6J4VBC3"/>
<comment type="subunit">
    <text evidence="9">Homodimer.</text>
</comment>
<keyword evidence="9" id="KW-0460">Magnesium</keyword>
<dbReference type="InterPro" id="IPR017459">
    <property type="entry name" value="Glycosyl_Trfase_fam3_N_dom"/>
</dbReference>
<feature type="binding site" evidence="9">
    <location>
        <position position="131"/>
    </location>
    <ligand>
        <name>5-phospho-alpha-D-ribose 1-diphosphate</name>
        <dbReference type="ChEBI" id="CHEBI:58017"/>
    </ligand>
</feature>
<feature type="binding site" evidence="9">
    <location>
        <position position="103"/>
    </location>
    <ligand>
        <name>Mg(2+)</name>
        <dbReference type="ChEBI" id="CHEBI:18420"/>
        <label>1</label>
    </ligand>
</feature>
<dbReference type="GO" id="GO:0005829">
    <property type="term" value="C:cytosol"/>
    <property type="evidence" value="ECO:0007669"/>
    <property type="project" value="TreeGrafter"/>
</dbReference>
<comment type="function">
    <text evidence="9">Catalyzes the transfer of the phosphoribosyl group of 5-phosphorylribose-1-pyrophosphate (PRPP) to anthranilate to yield N-(5'-phosphoribosyl)-anthranilate (PRA).</text>
</comment>
<keyword evidence="5 9" id="KW-0822">Tryptophan biosynthesis</keyword>
<keyword evidence="4 9" id="KW-0808">Transferase</keyword>
<feature type="binding site" evidence="9">
    <location>
        <begin position="101"/>
        <end position="104"/>
    </location>
    <ligand>
        <name>5-phospho-alpha-D-ribose 1-diphosphate</name>
        <dbReference type="ChEBI" id="CHEBI:58017"/>
    </ligand>
</feature>
<feature type="binding site" evidence="9">
    <location>
        <begin position="94"/>
        <end position="95"/>
    </location>
    <ligand>
        <name>5-phospho-alpha-D-ribose 1-diphosphate</name>
        <dbReference type="ChEBI" id="CHEBI:58017"/>
    </ligand>
</feature>
<dbReference type="Gene3D" id="3.40.1030.10">
    <property type="entry name" value="Nucleoside phosphorylase/phosphoribosyltransferase catalytic domain"/>
    <property type="match status" value="1"/>
</dbReference>
<evidence type="ECO:0000259" key="10">
    <source>
        <dbReference type="Pfam" id="PF00591"/>
    </source>
</evidence>
<dbReference type="SUPFAM" id="SSF47648">
    <property type="entry name" value="Nucleoside phosphorylase/phosphoribosyltransferase N-terminal domain"/>
    <property type="match status" value="1"/>
</dbReference>
<comment type="similarity">
    <text evidence="8">In the C-terminal section; belongs to the anthranilate phosphoribosyltransferase family.</text>
</comment>
<comment type="similarity">
    <text evidence="9">Belongs to the anthranilate phosphoribosyltransferase family.</text>
</comment>
<evidence type="ECO:0000256" key="1">
    <source>
        <dbReference type="ARBA" id="ARBA00004907"/>
    </source>
</evidence>
<feature type="binding site" evidence="9">
    <location>
        <begin position="119"/>
        <end position="127"/>
    </location>
    <ligand>
        <name>5-phospho-alpha-D-ribose 1-diphosphate</name>
        <dbReference type="ChEBI" id="CHEBI:58017"/>
    </ligand>
</feature>
<dbReference type="Gene3D" id="1.20.970.10">
    <property type="entry name" value="Transferase, Pyrimidine Nucleoside Phosphorylase, Chain C"/>
    <property type="match status" value="1"/>
</dbReference>
<comment type="caution">
    <text evidence="9">Lacks conserved residue(s) required for the propagation of feature annotation.</text>
</comment>
<feature type="binding site" evidence="9">
    <location>
        <position position="177"/>
    </location>
    <ligand>
        <name>anthranilate</name>
        <dbReference type="ChEBI" id="CHEBI:16567"/>
        <label>2</label>
    </ligand>
</feature>
<dbReference type="InterPro" id="IPR000312">
    <property type="entry name" value="Glycosyl_Trfase_fam3"/>
</dbReference>
<comment type="catalytic activity">
    <reaction evidence="7 9">
        <text>N-(5-phospho-beta-D-ribosyl)anthranilate + diphosphate = 5-phospho-alpha-D-ribose 1-diphosphate + anthranilate</text>
        <dbReference type="Rhea" id="RHEA:11768"/>
        <dbReference type="ChEBI" id="CHEBI:16567"/>
        <dbReference type="ChEBI" id="CHEBI:18277"/>
        <dbReference type="ChEBI" id="CHEBI:33019"/>
        <dbReference type="ChEBI" id="CHEBI:58017"/>
        <dbReference type="EC" id="2.4.2.18"/>
    </reaction>
</comment>
<keyword evidence="3 9" id="KW-0328">Glycosyltransferase</keyword>
<dbReference type="GO" id="GO:0000162">
    <property type="term" value="P:L-tryptophan biosynthetic process"/>
    <property type="evidence" value="ECO:0007669"/>
    <property type="project" value="UniProtKB-UniRule"/>
</dbReference>
<keyword evidence="9" id="KW-0479">Metal-binding</keyword>
<comment type="cofactor">
    <cofactor evidence="9">
        <name>Mg(2+)</name>
        <dbReference type="ChEBI" id="CHEBI:18420"/>
    </cofactor>
    <text evidence="9">Binds 2 magnesium ions per monomer.</text>
</comment>
<evidence type="ECO:0000256" key="9">
    <source>
        <dbReference type="HAMAP-Rule" id="MF_00211"/>
    </source>
</evidence>
<dbReference type="InterPro" id="IPR005940">
    <property type="entry name" value="Anthranilate_Pribosyl_Tfrase"/>
</dbReference>
<evidence type="ECO:0000256" key="5">
    <source>
        <dbReference type="ARBA" id="ARBA00022822"/>
    </source>
</evidence>
<name>A0A6J4VBC3_9BACT</name>
<keyword evidence="2 9" id="KW-0028">Amino-acid biosynthesis</keyword>
<sequence length="358" mass="36366">MAVAAVSRSDIKQAIRGVVDGRELTLDEAAAAMDAVMGGGVADAQIAALVTALRMRGETVEEIAGFAETMRRHALRVEVAPGLGPLVDTCGTGGDASGTFNISTTASFAIAGAGVRVAKHGNRAVTSRCGSADLLEGLGVAVELTPAAVARCIEEVGIGFMYAPAFHPAMRFVGPTRREIGIRTIFNILGPLTNPAGAGHQLIGVGHPEIARKLARVLARLGSERAVLVHAAEGLDEIGIAGPTTVTEYDARHGEIRVFQITPEEFGLGRATVEDLRGGDVAANVAITRAVLSGEPGPRRAVTLLNAGAGIYAADAAASVAEGVELAATAIDSGAALATLTRLADLSSDLAASASVTP</sequence>
<accession>A0A6J4VBC3</accession>
<proteinExistence type="inferred from homology"/>
<dbReference type="GO" id="GO:0000287">
    <property type="term" value="F:magnesium ion binding"/>
    <property type="evidence" value="ECO:0007669"/>
    <property type="project" value="UniProtKB-UniRule"/>
</dbReference>
<dbReference type="NCBIfam" id="TIGR01245">
    <property type="entry name" value="trpD"/>
    <property type="match status" value="1"/>
</dbReference>
<evidence type="ECO:0000256" key="4">
    <source>
        <dbReference type="ARBA" id="ARBA00022679"/>
    </source>
</evidence>
<dbReference type="InterPro" id="IPR036320">
    <property type="entry name" value="Glycosyl_Trfase_fam3_N_dom_sf"/>
</dbReference>
<evidence type="ECO:0000256" key="3">
    <source>
        <dbReference type="ARBA" id="ARBA00022676"/>
    </source>
</evidence>
<feature type="binding site" evidence="9">
    <location>
        <position position="237"/>
    </location>
    <ligand>
        <name>Mg(2+)</name>
        <dbReference type="ChEBI" id="CHEBI:18420"/>
        <label>2</label>
    </ligand>
</feature>
<feature type="domain" description="Glycosyl transferase family 3 N-terminal" evidence="11">
    <location>
        <begin position="12"/>
        <end position="74"/>
    </location>
</feature>
<organism evidence="12">
    <name type="scientific">uncultured Thermomicrobiales bacterium</name>
    <dbReference type="NCBI Taxonomy" id="1645740"/>
    <lineage>
        <taxon>Bacteria</taxon>
        <taxon>Pseudomonadati</taxon>
        <taxon>Thermomicrobiota</taxon>
        <taxon>Thermomicrobia</taxon>
        <taxon>Thermomicrobiales</taxon>
        <taxon>environmental samples</taxon>
    </lineage>
</organism>
<comment type="pathway">
    <text evidence="1 9">Amino-acid biosynthesis; L-tryptophan biosynthesis; L-tryptophan from chorismate: step 2/5.</text>
</comment>
<feature type="binding site" evidence="9">
    <location>
        <position position="237"/>
    </location>
    <ligand>
        <name>Mg(2+)</name>
        <dbReference type="ChEBI" id="CHEBI:18420"/>
        <label>1</label>
    </ligand>
</feature>
<evidence type="ECO:0000256" key="6">
    <source>
        <dbReference type="ARBA" id="ARBA00023141"/>
    </source>
</evidence>
<feature type="binding site" evidence="9">
    <location>
        <position position="122"/>
    </location>
    <ligand>
        <name>anthranilate</name>
        <dbReference type="ChEBI" id="CHEBI:16567"/>
        <label>1</label>
    </ligand>
</feature>
<evidence type="ECO:0000259" key="11">
    <source>
        <dbReference type="Pfam" id="PF02885"/>
    </source>
</evidence>
<dbReference type="SUPFAM" id="SSF52418">
    <property type="entry name" value="Nucleoside phosphorylase/phosphoribosyltransferase catalytic domain"/>
    <property type="match status" value="1"/>
</dbReference>
<dbReference type="EC" id="2.4.2.18" evidence="9"/>
<evidence type="ECO:0000256" key="2">
    <source>
        <dbReference type="ARBA" id="ARBA00022605"/>
    </source>
</evidence>
<dbReference type="PANTHER" id="PTHR43285">
    <property type="entry name" value="ANTHRANILATE PHOSPHORIBOSYLTRANSFERASE"/>
    <property type="match status" value="1"/>
</dbReference>
<evidence type="ECO:0000256" key="8">
    <source>
        <dbReference type="ARBA" id="ARBA00061188"/>
    </source>
</evidence>
<protein>
    <recommendedName>
        <fullName evidence="9">Anthranilate phosphoribosyltransferase</fullName>
        <ecNumber evidence="9">2.4.2.18</ecNumber>
    </recommendedName>
</protein>
<dbReference type="InterPro" id="IPR035902">
    <property type="entry name" value="Nuc_phospho_transferase"/>
</dbReference>
<dbReference type="Pfam" id="PF00591">
    <property type="entry name" value="Glycos_transf_3"/>
    <property type="match status" value="1"/>
</dbReference>
<gene>
    <name evidence="9" type="primary">trpD</name>
    <name evidence="12" type="ORF">AVDCRST_MAG19-3122</name>
</gene>
<evidence type="ECO:0000313" key="12">
    <source>
        <dbReference type="EMBL" id="CAA9574038.1"/>
    </source>
</evidence>
<dbReference type="PANTHER" id="PTHR43285:SF2">
    <property type="entry name" value="ANTHRANILATE PHOSPHORIBOSYLTRANSFERASE"/>
    <property type="match status" value="1"/>
</dbReference>